<evidence type="ECO:0000256" key="2">
    <source>
        <dbReference type="ARBA" id="ARBA00010486"/>
    </source>
</evidence>
<keyword evidence="6" id="KW-0406">Ion transport</keyword>
<keyword evidence="4 14" id="KW-0812">Transmembrane</keyword>
<dbReference type="RefSeq" id="XP_014504843.1">
    <property type="nucleotide sequence ID" value="XM_014649357.2"/>
</dbReference>
<evidence type="ECO:0000256" key="6">
    <source>
        <dbReference type="ARBA" id="ARBA00023065"/>
    </source>
</evidence>
<feature type="transmembrane region" description="Helical" evidence="14">
    <location>
        <begin position="187"/>
        <end position="208"/>
    </location>
</feature>
<dbReference type="GO" id="GO:0044325">
    <property type="term" value="F:transmembrane transporter binding"/>
    <property type="evidence" value="ECO:0007669"/>
    <property type="project" value="UniProtKB-ARBA"/>
</dbReference>
<dbReference type="SMART" id="SM00100">
    <property type="entry name" value="cNMP"/>
    <property type="match status" value="1"/>
</dbReference>
<comment type="subunit">
    <text evidence="12">Interacts (via N-terminus) with DMI1 (via c-terminus). The Nod factor has no effect on this interaction, implying that the complex is maintained after activation.</text>
</comment>
<feature type="region of interest" description="Disordered" evidence="13">
    <location>
        <begin position="1"/>
        <end position="29"/>
    </location>
</feature>
<dbReference type="FunFam" id="1.10.287.630:FF:000003">
    <property type="entry name" value="Cyclic nucleotide-gated ion channel 1"/>
    <property type="match status" value="1"/>
</dbReference>
<organism evidence="16 17">
    <name type="scientific">Vigna radiata var. radiata</name>
    <name type="common">Mung bean</name>
    <name type="synonym">Phaseolus aureus</name>
    <dbReference type="NCBI Taxonomy" id="3916"/>
    <lineage>
        <taxon>Eukaryota</taxon>
        <taxon>Viridiplantae</taxon>
        <taxon>Streptophyta</taxon>
        <taxon>Embryophyta</taxon>
        <taxon>Tracheophyta</taxon>
        <taxon>Spermatophyta</taxon>
        <taxon>Magnoliopsida</taxon>
        <taxon>eudicotyledons</taxon>
        <taxon>Gunneridae</taxon>
        <taxon>Pentapetalae</taxon>
        <taxon>rosids</taxon>
        <taxon>fabids</taxon>
        <taxon>Fabales</taxon>
        <taxon>Fabaceae</taxon>
        <taxon>Papilionoideae</taxon>
        <taxon>50 kb inversion clade</taxon>
        <taxon>NPAAA clade</taxon>
        <taxon>indigoferoid/millettioid clade</taxon>
        <taxon>Phaseoleae</taxon>
        <taxon>Vigna</taxon>
    </lineage>
</organism>
<dbReference type="Pfam" id="PF00520">
    <property type="entry name" value="Ion_trans"/>
    <property type="match status" value="1"/>
</dbReference>
<dbReference type="AlphaFoldDB" id="A0A1S3UFN9"/>
<evidence type="ECO:0000256" key="4">
    <source>
        <dbReference type="ARBA" id="ARBA00022692"/>
    </source>
</evidence>
<dbReference type="PANTHER" id="PTHR45651:SF117">
    <property type="entry name" value="CYCLIC NUCLEOTIDE-GATED ION CHANNEL-LIKE PROTEIN"/>
    <property type="match status" value="1"/>
</dbReference>
<dbReference type="PANTHER" id="PTHR45651">
    <property type="entry name" value="CYCLIC NUCLEOTIDE-GATED ION CHANNEL 15-RELATED-RELATED"/>
    <property type="match status" value="1"/>
</dbReference>
<keyword evidence="9" id="KW-1071">Ligand-gated ion channel</keyword>
<evidence type="ECO:0000256" key="1">
    <source>
        <dbReference type="ARBA" id="ARBA00004232"/>
    </source>
</evidence>
<keyword evidence="5 14" id="KW-1133">Transmembrane helix</keyword>
<dbReference type="PROSITE" id="PS50042">
    <property type="entry name" value="CNMP_BINDING_3"/>
    <property type="match status" value="1"/>
</dbReference>
<evidence type="ECO:0000256" key="7">
    <source>
        <dbReference type="ARBA" id="ARBA00023136"/>
    </source>
</evidence>
<proteinExistence type="inferred from homology"/>
<evidence type="ECO:0000256" key="3">
    <source>
        <dbReference type="ARBA" id="ARBA00022448"/>
    </source>
</evidence>
<evidence type="ECO:0000256" key="10">
    <source>
        <dbReference type="ARBA" id="ARBA00023303"/>
    </source>
</evidence>
<dbReference type="KEGG" id="vra:106764917"/>
<evidence type="ECO:0000256" key="9">
    <source>
        <dbReference type="ARBA" id="ARBA00023286"/>
    </source>
</evidence>
<protein>
    <submittedName>
        <fullName evidence="17">Cyclic nucleotide-gated ion channel 1</fullName>
    </submittedName>
</protein>
<comment type="subcellular location">
    <subcellularLocation>
        <location evidence="1">Nucleus membrane</location>
        <topology evidence="1">Multi-pass membrane protein</topology>
    </subcellularLocation>
</comment>
<dbReference type="InterPro" id="IPR018490">
    <property type="entry name" value="cNMP-bd_dom_sf"/>
</dbReference>
<evidence type="ECO:0000256" key="13">
    <source>
        <dbReference type="SAM" id="MobiDB-lite"/>
    </source>
</evidence>
<dbReference type="InterPro" id="IPR000595">
    <property type="entry name" value="cNMP-bd_dom"/>
</dbReference>
<keyword evidence="7 14" id="KW-0472">Membrane</keyword>
<evidence type="ECO:0000313" key="17">
    <source>
        <dbReference type="RefSeq" id="XP_014504843.1"/>
    </source>
</evidence>
<comment type="function">
    <text evidence="11">Cyclic nucleotide-gated channel involved in the establishment of both rhizobial and mycorrhizal associations. Required for full activation of nuclear-localized Ca(2+) oscillations by Nod and Myc factors. Simultaneous activation of the K(+)-permeable channel DMI1 and the Ca(2+) channel CNGC15 can give rise to sustained Ca(2+) oscillations. May function during fertilization in both female and male gametophytic Ca(2+) signaling.</text>
</comment>
<dbReference type="Gene3D" id="1.10.287.70">
    <property type="match status" value="1"/>
</dbReference>
<feature type="transmembrane region" description="Helical" evidence="14">
    <location>
        <begin position="98"/>
        <end position="118"/>
    </location>
</feature>
<keyword evidence="16" id="KW-1185">Reference proteome</keyword>
<evidence type="ECO:0000256" key="5">
    <source>
        <dbReference type="ARBA" id="ARBA00022989"/>
    </source>
</evidence>
<comment type="similarity">
    <text evidence="2">Belongs to the cyclic nucleotide-gated cation channel (TC 1.A.1.5) family.</text>
</comment>
<dbReference type="Gene3D" id="1.10.287.630">
    <property type="entry name" value="Helix hairpin bin"/>
    <property type="match status" value="1"/>
</dbReference>
<feature type="compositionally biased region" description="Basic and acidic residues" evidence="13">
    <location>
        <begin position="8"/>
        <end position="21"/>
    </location>
</feature>
<dbReference type="InterPro" id="IPR005821">
    <property type="entry name" value="Ion_trans_dom"/>
</dbReference>
<dbReference type="SUPFAM" id="SSF51206">
    <property type="entry name" value="cAMP-binding domain-like"/>
    <property type="match status" value="1"/>
</dbReference>
<evidence type="ECO:0000256" key="11">
    <source>
        <dbReference type="ARBA" id="ARBA00056117"/>
    </source>
</evidence>
<reference evidence="16" key="1">
    <citation type="journal article" date="2014" name="Nat. Commun.">
        <title>Genome sequence of mungbean and insights into evolution within Vigna species.</title>
        <authorList>
            <person name="Kang Y.J."/>
            <person name="Kim S.K."/>
            <person name="Kim M.Y."/>
            <person name="Lestari P."/>
            <person name="Kim K.H."/>
            <person name="Ha B.K."/>
            <person name="Jun T.H."/>
            <person name="Hwang W.J."/>
            <person name="Lee T."/>
            <person name="Lee J."/>
            <person name="Shim S."/>
            <person name="Yoon M.Y."/>
            <person name="Jang Y.E."/>
            <person name="Han K.S."/>
            <person name="Taeprayoon P."/>
            <person name="Yoon N."/>
            <person name="Somta P."/>
            <person name="Tanya P."/>
            <person name="Kim K.S."/>
            <person name="Gwag J.G."/>
            <person name="Moon J.K."/>
            <person name="Lee Y.H."/>
            <person name="Park B.S."/>
            <person name="Bombarely A."/>
            <person name="Doyle J.J."/>
            <person name="Jackson S.A."/>
            <person name="Schafleitner R."/>
            <person name="Srinives P."/>
            <person name="Varshney R.K."/>
            <person name="Lee S.H."/>
        </authorList>
    </citation>
    <scope>NUCLEOTIDE SEQUENCE [LARGE SCALE GENOMIC DNA]</scope>
    <source>
        <strain evidence="16">cv. VC1973A</strain>
    </source>
</reference>
<dbReference type="Gene3D" id="2.60.120.10">
    <property type="entry name" value="Jelly Rolls"/>
    <property type="match status" value="1"/>
</dbReference>
<dbReference type="Proteomes" id="UP000087766">
    <property type="component" value="Chromosome 6"/>
</dbReference>
<dbReference type="Pfam" id="PF00027">
    <property type="entry name" value="cNMP_binding"/>
    <property type="match status" value="1"/>
</dbReference>
<keyword evidence="10" id="KW-0407">Ion channel</keyword>
<evidence type="ECO:0000313" key="16">
    <source>
        <dbReference type="Proteomes" id="UP000087766"/>
    </source>
</evidence>
<feature type="transmembrane region" description="Helical" evidence="14">
    <location>
        <begin position="259"/>
        <end position="280"/>
    </location>
</feature>
<dbReference type="OrthoDB" id="421226at2759"/>
<dbReference type="SUPFAM" id="SSF81324">
    <property type="entry name" value="Voltage-gated potassium channels"/>
    <property type="match status" value="1"/>
</dbReference>
<dbReference type="FunFam" id="2.60.120.10:FF:000024">
    <property type="entry name" value="Cyclic nucleotide-gated ion channel 1"/>
    <property type="match status" value="1"/>
</dbReference>
<keyword evidence="3" id="KW-0813">Transport</keyword>
<dbReference type="GeneID" id="106764917"/>
<reference evidence="17" key="2">
    <citation type="submission" date="2025-08" db="UniProtKB">
        <authorList>
            <consortium name="RefSeq"/>
        </authorList>
    </citation>
    <scope>IDENTIFICATION</scope>
    <source>
        <tissue evidence="17">Leaf</tissue>
    </source>
</reference>
<evidence type="ECO:0000256" key="12">
    <source>
        <dbReference type="ARBA" id="ARBA00064416"/>
    </source>
</evidence>
<feature type="transmembrane region" description="Helical" evidence="14">
    <location>
        <begin position="381"/>
        <end position="403"/>
    </location>
</feature>
<accession>A0A1S3UFN9</accession>
<dbReference type="GO" id="GO:0005216">
    <property type="term" value="F:monoatomic ion channel activity"/>
    <property type="evidence" value="ECO:0007669"/>
    <property type="project" value="InterPro"/>
</dbReference>
<feature type="region of interest" description="Disordered" evidence="13">
    <location>
        <begin position="694"/>
        <end position="719"/>
    </location>
</feature>
<feature type="domain" description="Cyclic nucleotide-binding" evidence="15">
    <location>
        <begin position="489"/>
        <end position="573"/>
    </location>
</feature>
<dbReference type="InterPro" id="IPR014710">
    <property type="entry name" value="RmlC-like_jellyroll"/>
</dbReference>
<evidence type="ECO:0000256" key="14">
    <source>
        <dbReference type="SAM" id="Phobius"/>
    </source>
</evidence>
<dbReference type="GO" id="GO:0031965">
    <property type="term" value="C:nuclear membrane"/>
    <property type="evidence" value="ECO:0007669"/>
    <property type="project" value="UniProtKB-SubCell"/>
</dbReference>
<sequence length="719" mass="82810">MSTAQQEKFVRFRDSGLEKSSEGNYSETQISQSGIFRTTLSSVSEKFQNGLESGSDRMKRFRTSFKSFSFSSVLSKSSSSRKEILDPQGPFLQRWNKIFVLLCVIAVSLDPLFFYVPVIDDEKKCLSLDIKMEITATVLRSFSDAFYIVHMIFQFRTGFIAPSSRVFGRGVLVEDSWAIARRYLSSYFLVDILAVLPLPQVVILVIIPKMSGFKSLNTKNLLKFVVFFQYVPRLLRIIPLYREVTRASGILTETAWAGAVFNLFLYMLASHVAGAFWYLFSIERETTCWQEACRSNTTVCNKADMYCNDYWGGLSKISTFLNTSCPIHNEDKNLFDFGMFLDALQSGVVESRDFPQKFFYCFWWGLKNLSSLGQNLATSTYVWEICFAVFISVSGLVLFSFLIGNMQTYLQSTTTRLEEMRVKRRDAEQWMAHRLLPDGLRVRIRRYEQYKWQETRGVDEDNLVRNLPKDLRRDIKRHLCLALLMRVPMFEKMDEQLLDAMCDRLKPVLFTEESYIVREGDPVDEMLFVMRGKLLTITTNGGRTGFFNSEYLKAGDFCGEELLTWALDPHSSSSLPTSTRTVQTLSEVEAFALKADDLKFVASQFRRLHSKQLRHTFRFYSQQWRTWAACFIQAAWRRYSKRKLEESLVEEEENRLQNVLAKSGGSSPSLGATIYASRFAANALTLLRRNGAKKGRLPERLPPMLLQKPAEPDFTADDE</sequence>
<name>A0A1S3UFN9_VIGRR</name>
<evidence type="ECO:0000256" key="8">
    <source>
        <dbReference type="ARBA" id="ARBA00023242"/>
    </source>
</evidence>
<evidence type="ECO:0000259" key="15">
    <source>
        <dbReference type="PROSITE" id="PS50042"/>
    </source>
</evidence>
<gene>
    <name evidence="17" type="primary">LOC106764917</name>
</gene>
<keyword evidence="8" id="KW-0539">Nucleus</keyword>
<dbReference type="CDD" id="cd00038">
    <property type="entry name" value="CAP_ED"/>
    <property type="match status" value="1"/>
</dbReference>